<dbReference type="Proteomes" id="UP000298663">
    <property type="component" value="Unassembled WGS sequence"/>
</dbReference>
<proteinExistence type="predicted"/>
<dbReference type="EMBL" id="AZBU02000002">
    <property type="protein sequence ID" value="TKR94223.1"/>
    <property type="molecule type" value="Genomic_DNA"/>
</dbReference>
<protein>
    <submittedName>
        <fullName evidence="1">Uncharacterized protein</fullName>
    </submittedName>
</protein>
<dbReference type="AlphaFoldDB" id="A0A4U5PDA8"/>
<sequence length="98" mass="11344">MANSTRSFKNSSKRRKLVEIHLAFSVYPERQSKQSFLALFTPKSAKIQVHTAFSGLENPVFSRYAKRPVIPRHGFFQLPNNSVFTKTPLHSQTKYQLF</sequence>
<organism evidence="1 2">
    <name type="scientific">Steinernema carpocapsae</name>
    <name type="common">Entomopathogenic nematode</name>
    <dbReference type="NCBI Taxonomy" id="34508"/>
    <lineage>
        <taxon>Eukaryota</taxon>
        <taxon>Metazoa</taxon>
        <taxon>Ecdysozoa</taxon>
        <taxon>Nematoda</taxon>
        <taxon>Chromadorea</taxon>
        <taxon>Rhabditida</taxon>
        <taxon>Tylenchina</taxon>
        <taxon>Panagrolaimomorpha</taxon>
        <taxon>Strongyloidoidea</taxon>
        <taxon>Steinernematidae</taxon>
        <taxon>Steinernema</taxon>
    </lineage>
</organism>
<name>A0A4U5PDA8_STECR</name>
<gene>
    <name evidence="1" type="ORF">L596_008535</name>
</gene>
<reference evidence="1 2" key="1">
    <citation type="journal article" date="2015" name="Genome Biol.">
        <title>Comparative genomics of Steinernema reveals deeply conserved gene regulatory networks.</title>
        <authorList>
            <person name="Dillman A.R."/>
            <person name="Macchietto M."/>
            <person name="Porter C.F."/>
            <person name="Rogers A."/>
            <person name="Williams B."/>
            <person name="Antoshechkin I."/>
            <person name="Lee M.M."/>
            <person name="Goodwin Z."/>
            <person name="Lu X."/>
            <person name="Lewis E.E."/>
            <person name="Goodrich-Blair H."/>
            <person name="Stock S.P."/>
            <person name="Adams B.J."/>
            <person name="Sternberg P.W."/>
            <person name="Mortazavi A."/>
        </authorList>
    </citation>
    <scope>NUCLEOTIDE SEQUENCE [LARGE SCALE GENOMIC DNA]</scope>
    <source>
        <strain evidence="1 2">ALL</strain>
    </source>
</reference>
<keyword evidence="2" id="KW-1185">Reference proteome</keyword>
<accession>A0A4U5PDA8</accession>
<reference evidence="1 2" key="2">
    <citation type="journal article" date="2019" name="G3 (Bethesda)">
        <title>Hybrid Assembly of the Genome of the Entomopathogenic Nematode Steinernema carpocapsae Identifies the X-Chromosome.</title>
        <authorList>
            <person name="Serra L."/>
            <person name="Macchietto M."/>
            <person name="Macias-Munoz A."/>
            <person name="McGill C.J."/>
            <person name="Rodriguez I.M."/>
            <person name="Rodriguez B."/>
            <person name="Murad R."/>
            <person name="Mortazavi A."/>
        </authorList>
    </citation>
    <scope>NUCLEOTIDE SEQUENCE [LARGE SCALE GENOMIC DNA]</scope>
    <source>
        <strain evidence="1 2">ALL</strain>
    </source>
</reference>
<evidence type="ECO:0000313" key="2">
    <source>
        <dbReference type="Proteomes" id="UP000298663"/>
    </source>
</evidence>
<comment type="caution">
    <text evidence="1">The sequence shown here is derived from an EMBL/GenBank/DDBJ whole genome shotgun (WGS) entry which is preliminary data.</text>
</comment>
<evidence type="ECO:0000313" key="1">
    <source>
        <dbReference type="EMBL" id="TKR94223.1"/>
    </source>
</evidence>